<dbReference type="EMBL" id="AUSU01003201">
    <property type="protein sequence ID" value="EPS67274.1"/>
    <property type="molecule type" value="Genomic_DNA"/>
</dbReference>
<evidence type="ECO:0000313" key="1">
    <source>
        <dbReference type="EMBL" id="EPS67274.1"/>
    </source>
</evidence>
<reference evidence="1 2" key="1">
    <citation type="journal article" date="2013" name="BMC Genomics">
        <title>The miniature genome of a carnivorous plant Genlisea aurea contains a low number of genes and short non-coding sequences.</title>
        <authorList>
            <person name="Leushkin E.V."/>
            <person name="Sutormin R.A."/>
            <person name="Nabieva E.R."/>
            <person name="Penin A.A."/>
            <person name="Kondrashov A.S."/>
            <person name="Logacheva M.D."/>
        </authorList>
    </citation>
    <scope>NUCLEOTIDE SEQUENCE [LARGE SCALE GENOMIC DNA]</scope>
</reference>
<proteinExistence type="predicted"/>
<gene>
    <name evidence="1" type="ORF">M569_07503</name>
</gene>
<dbReference type="AlphaFoldDB" id="S8CJJ1"/>
<feature type="non-terminal residue" evidence="1">
    <location>
        <position position="56"/>
    </location>
</feature>
<accession>S8CJJ1</accession>
<name>S8CJJ1_9LAMI</name>
<feature type="non-terminal residue" evidence="1">
    <location>
        <position position="1"/>
    </location>
</feature>
<dbReference type="OrthoDB" id="1719747at2759"/>
<organism evidence="1 2">
    <name type="scientific">Genlisea aurea</name>
    <dbReference type="NCBI Taxonomy" id="192259"/>
    <lineage>
        <taxon>Eukaryota</taxon>
        <taxon>Viridiplantae</taxon>
        <taxon>Streptophyta</taxon>
        <taxon>Embryophyta</taxon>
        <taxon>Tracheophyta</taxon>
        <taxon>Spermatophyta</taxon>
        <taxon>Magnoliopsida</taxon>
        <taxon>eudicotyledons</taxon>
        <taxon>Gunneridae</taxon>
        <taxon>Pentapetalae</taxon>
        <taxon>asterids</taxon>
        <taxon>lamiids</taxon>
        <taxon>Lamiales</taxon>
        <taxon>Lentibulariaceae</taxon>
        <taxon>Genlisea</taxon>
    </lineage>
</organism>
<evidence type="ECO:0000313" key="2">
    <source>
        <dbReference type="Proteomes" id="UP000015453"/>
    </source>
</evidence>
<comment type="caution">
    <text evidence="1">The sequence shown here is derived from an EMBL/GenBank/DDBJ whole genome shotgun (WGS) entry which is preliminary data.</text>
</comment>
<sequence length="56" mass="6590">KGRISLVSDIHLLDALWLPCFKYNLLSVKRLADDMEIDVLFSSDYCLFQDRKSRKI</sequence>
<keyword evidence="2" id="KW-1185">Reference proteome</keyword>
<dbReference type="Proteomes" id="UP000015453">
    <property type="component" value="Unassembled WGS sequence"/>
</dbReference>
<protein>
    <submittedName>
        <fullName evidence="1">Uncharacterized protein</fullName>
    </submittedName>
</protein>